<feature type="region of interest" description="Disordered" evidence="1">
    <location>
        <begin position="56"/>
        <end position="75"/>
    </location>
</feature>
<protein>
    <submittedName>
        <fullName evidence="2">Uncharacterized protein</fullName>
    </submittedName>
</protein>
<evidence type="ECO:0000313" key="3">
    <source>
        <dbReference type="Proteomes" id="UP000720508"/>
    </source>
</evidence>
<proteinExistence type="predicted"/>
<dbReference type="EMBL" id="JAHLEM010000450">
    <property type="protein sequence ID" value="MBU3868533.1"/>
    <property type="molecule type" value="Genomic_DNA"/>
</dbReference>
<gene>
    <name evidence="2" type="ORF">KN815_32150</name>
</gene>
<evidence type="ECO:0000313" key="2">
    <source>
        <dbReference type="EMBL" id="MBU3868533.1"/>
    </source>
</evidence>
<dbReference type="Proteomes" id="UP000720508">
    <property type="component" value="Unassembled WGS sequence"/>
</dbReference>
<comment type="caution">
    <text evidence="2">The sequence shown here is derived from an EMBL/GenBank/DDBJ whole genome shotgun (WGS) entry which is preliminary data.</text>
</comment>
<evidence type="ECO:0000256" key="1">
    <source>
        <dbReference type="SAM" id="MobiDB-lite"/>
    </source>
</evidence>
<reference evidence="2 3" key="1">
    <citation type="submission" date="2021-06" db="EMBL/GenBank/DDBJ databases">
        <authorList>
            <person name="Pan X."/>
        </authorList>
    </citation>
    <scope>NUCLEOTIDE SEQUENCE [LARGE SCALE GENOMIC DNA]</scope>
    <source>
        <strain evidence="2 3">4503</strain>
    </source>
</reference>
<dbReference type="RefSeq" id="WP_216345382.1">
    <property type="nucleotide sequence ID" value="NZ_JAHLEM010000450.1"/>
</dbReference>
<name>A0ABS6CNP1_9ACTN</name>
<sequence length="75" mass="8397">MNGYDLAFCGRRGRLELAGPIFRRNEQFRRAYWLGEDRGALSITLVGIIERGVQTAGTDDPLEEGRFDGGQAHSR</sequence>
<keyword evidence="3" id="KW-1185">Reference proteome</keyword>
<accession>A0ABS6CNP1</accession>
<organism evidence="2 3">
    <name type="scientific">Streptomyces niphimycinicus</name>
    <dbReference type="NCBI Taxonomy" id="2842201"/>
    <lineage>
        <taxon>Bacteria</taxon>
        <taxon>Bacillati</taxon>
        <taxon>Actinomycetota</taxon>
        <taxon>Actinomycetes</taxon>
        <taxon>Kitasatosporales</taxon>
        <taxon>Streptomycetaceae</taxon>
        <taxon>Streptomyces</taxon>
    </lineage>
</organism>